<feature type="non-terminal residue" evidence="6">
    <location>
        <position position="1"/>
    </location>
</feature>
<reference evidence="6 7" key="1">
    <citation type="journal article" date="2018" name="Front. Plant Sci.">
        <title>Red Clover (Trifolium pratense) and Zigzag Clover (T. medium) - A Picture of Genomic Similarities and Differences.</title>
        <authorList>
            <person name="Dluhosova J."/>
            <person name="Istvanek J."/>
            <person name="Nedelnik J."/>
            <person name="Repkova J."/>
        </authorList>
    </citation>
    <scope>NUCLEOTIDE SEQUENCE [LARGE SCALE GENOMIC DNA]</scope>
    <source>
        <strain evidence="7">cv. 10/8</strain>
        <tissue evidence="6">Leaf</tissue>
    </source>
</reference>
<keyword evidence="2" id="KW-0285">Flavoprotein</keyword>
<dbReference type="PANTHER" id="PTHR46056:SF10">
    <property type="entry name" value="LONG-CHAIN-ALCOHOL OXIDASE FAO3"/>
    <property type="match status" value="1"/>
</dbReference>
<comment type="similarity">
    <text evidence="1">Belongs to the GMC oxidoreductase family.</text>
</comment>
<organism evidence="6 7">
    <name type="scientific">Trifolium medium</name>
    <dbReference type="NCBI Taxonomy" id="97028"/>
    <lineage>
        <taxon>Eukaryota</taxon>
        <taxon>Viridiplantae</taxon>
        <taxon>Streptophyta</taxon>
        <taxon>Embryophyta</taxon>
        <taxon>Tracheophyta</taxon>
        <taxon>Spermatophyta</taxon>
        <taxon>Magnoliopsida</taxon>
        <taxon>eudicotyledons</taxon>
        <taxon>Gunneridae</taxon>
        <taxon>Pentapetalae</taxon>
        <taxon>rosids</taxon>
        <taxon>fabids</taxon>
        <taxon>Fabales</taxon>
        <taxon>Fabaceae</taxon>
        <taxon>Papilionoideae</taxon>
        <taxon>50 kb inversion clade</taxon>
        <taxon>NPAAA clade</taxon>
        <taxon>Hologalegina</taxon>
        <taxon>IRL clade</taxon>
        <taxon>Trifolieae</taxon>
        <taxon>Trifolium</taxon>
    </lineage>
</organism>
<accession>A0A392RII1</accession>
<dbReference type="Proteomes" id="UP000265520">
    <property type="component" value="Unassembled WGS sequence"/>
</dbReference>
<evidence type="ECO:0000256" key="4">
    <source>
        <dbReference type="ARBA" id="ARBA00023002"/>
    </source>
</evidence>
<feature type="domain" description="Glucose-methanol-choline oxidoreductase C-terminal" evidence="5">
    <location>
        <begin position="9"/>
        <end position="105"/>
    </location>
</feature>
<evidence type="ECO:0000256" key="3">
    <source>
        <dbReference type="ARBA" id="ARBA00022827"/>
    </source>
</evidence>
<dbReference type="SUPFAM" id="SSF51905">
    <property type="entry name" value="FAD/NAD(P)-binding domain"/>
    <property type="match status" value="1"/>
</dbReference>
<dbReference type="PANTHER" id="PTHR46056">
    <property type="entry name" value="LONG-CHAIN-ALCOHOL OXIDASE"/>
    <property type="match status" value="1"/>
</dbReference>
<comment type="caution">
    <text evidence="6">The sequence shown here is derived from an EMBL/GenBank/DDBJ whole genome shotgun (WGS) entry which is preliminary data.</text>
</comment>
<feature type="non-terminal residue" evidence="6">
    <location>
        <position position="105"/>
    </location>
</feature>
<evidence type="ECO:0000313" key="7">
    <source>
        <dbReference type="Proteomes" id="UP000265520"/>
    </source>
</evidence>
<keyword evidence="4" id="KW-0560">Oxidoreductase</keyword>
<evidence type="ECO:0000313" key="6">
    <source>
        <dbReference type="EMBL" id="MCI35590.1"/>
    </source>
</evidence>
<dbReference type="InterPro" id="IPR036188">
    <property type="entry name" value="FAD/NAD-bd_sf"/>
</dbReference>
<protein>
    <submittedName>
        <fullName evidence="6">Long-chain-alcohol oxidase FAO1-like</fullName>
    </submittedName>
</protein>
<dbReference type="GO" id="GO:0016614">
    <property type="term" value="F:oxidoreductase activity, acting on CH-OH group of donors"/>
    <property type="evidence" value="ECO:0007669"/>
    <property type="project" value="InterPro"/>
</dbReference>
<dbReference type="AlphaFoldDB" id="A0A392RII1"/>
<evidence type="ECO:0000256" key="2">
    <source>
        <dbReference type="ARBA" id="ARBA00022630"/>
    </source>
</evidence>
<keyword evidence="3" id="KW-0274">FAD</keyword>
<dbReference type="InterPro" id="IPR007867">
    <property type="entry name" value="GMC_OxRtase_C"/>
</dbReference>
<dbReference type="Pfam" id="PF05199">
    <property type="entry name" value="GMC_oxred_C"/>
    <property type="match status" value="1"/>
</dbReference>
<sequence length="105" mass="11469">CGEVRSEGRIKYELDEFDKENMKHGLQRALRILIAAGAVEVGGPMSHEELWSLYSTAHQMGSCRIGMTEKEGAVDENGQSWEAEGLFVCDASLLPTAIGVNPMIT</sequence>
<dbReference type="EMBL" id="LXQA010224933">
    <property type="protein sequence ID" value="MCI35590.1"/>
    <property type="molecule type" value="Genomic_DNA"/>
</dbReference>
<dbReference type="Gene3D" id="3.50.50.60">
    <property type="entry name" value="FAD/NAD(P)-binding domain"/>
    <property type="match status" value="1"/>
</dbReference>
<name>A0A392RII1_9FABA</name>
<proteinExistence type="inferred from homology"/>
<evidence type="ECO:0000259" key="5">
    <source>
        <dbReference type="Pfam" id="PF05199"/>
    </source>
</evidence>
<keyword evidence="7" id="KW-1185">Reference proteome</keyword>
<evidence type="ECO:0000256" key="1">
    <source>
        <dbReference type="ARBA" id="ARBA00010790"/>
    </source>
</evidence>